<reference evidence="1" key="1">
    <citation type="journal article" date="2020" name="Nature">
        <title>Giant virus diversity and host interactions through global metagenomics.</title>
        <authorList>
            <person name="Schulz F."/>
            <person name="Roux S."/>
            <person name="Paez-Espino D."/>
            <person name="Jungbluth S."/>
            <person name="Walsh D.A."/>
            <person name="Denef V.J."/>
            <person name="McMahon K.D."/>
            <person name="Konstantinidis K.T."/>
            <person name="Eloe-Fadrosh E.A."/>
            <person name="Kyrpides N.C."/>
            <person name="Woyke T."/>
        </authorList>
    </citation>
    <scope>NUCLEOTIDE SEQUENCE</scope>
    <source>
        <strain evidence="1">GVMAG-S-1101165-84</strain>
    </source>
</reference>
<protein>
    <submittedName>
        <fullName evidence="1">Uncharacterized protein</fullName>
    </submittedName>
</protein>
<dbReference type="Gene3D" id="3.30.40.220">
    <property type="match status" value="1"/>
</dbReference>
<accession>A0A6C0K2E1</accession>
<dbReference type="AlphaFoldDB" id="A0A6C0K2E1"/>
<sequence length="576" mass="66188">MPSCQAAIQQGVRKGALCGNETTETYCSKHARQAIIDKAQKDGTRLCDIARGCFTVLEDHQSKCTHCLHKARIHDRKRNDQKRQDPTLCLDCGTKLTEESRAKGKHDKSLRRCIPCYKKLQIYESQRAPRERNYKAEAFTNKHVLWNHYVKSAQKRGLDFALSKARFLALILEPCFFCAYQKDGEVNGLDRIDNNKGYVDENVTSCCTTCNFLKGSQHPQEFLDKLGTIHRFRTAKEPIASDLVKMWNTTYSSLSVPHYKTYAKSANSRNIEWAISEEEFAAIVKQPCYLCGIATDDTNKNGIDRFENRKGYRLDNCRPCCGHCNLMKRDIPYETIIEKASIIADRSTELVAAIATKNIPIRSSKTAARVKVDEPRVQEPISFDYKPTNEVIVPKEGMSEEIRAILEAPKELIPVKQWKSKQIYKTIQANEENQYKAFCEEHNTVPNDWMGQWTTFVLAVKGKAFEQSEPIIKAFVENLRRLRHNALCAKDPLEREGRQQWPSITVVKAFLEGKLDAFKAFTEAASKELPEDPKWNKRWTQFVETLELNRTSEETLKGLCSKFMAAQRIKKYRRTE</sequence>
<proteinExistence type="predicted"/>
<dbReference type="EMBL" id="MN740781">
    <property type="protein sequence ID" value="QHU11301.1"/>
    <property type="molecule type" value="Genomic_DNA"/>
</dbReference>
<evidence type="ECO:0000313" key="1">
    <source>
        <dbReference type="EMBL" id="QHU11301.1"/>
    </source>
</evidence>
<name>A0A6C0K2E1_9ZZZZ</name>
<organism evidence="1">
    <name type="scientific">viral metagenome</name>
    <dbReference type="NCBI Taxonomy" id="1070528"/>
    <lineage>
        <taxon>unclassified sequences</taxon>
        <taxon>metagenomes</taxon>
        <taxon>organismal metagenomes</taxon>
    </lineage>
</organism>